<sequence>MQFLIRKIKVKNEWDIEVEKGSGQFENSNVIAPGIRPKHSGVIWKQKGSSNTSNVDLSSVSYSKLNKDVKRYSRKDLLSCNNSHREDTRGAHACNDAMSVSCNSRLYASCDVNELFVFDDVSIRKSQVSKMPFRKKPRDSLNVHSRSNSNKSLPRTVFRWLPKLQPLAEPVAEWIPKVTHCPDLSLDHRFGMFKAYERKTQVNLQLQVQRVRSDNGTEFKNKTLAKFFDEVGISQQFSAARTPQQNGVVERRNRTLVEAARTMLTFANLPLFLWAEAIATACFTQNRSIIHKRFDKTPYELINKRKPNIKFFHVFGCRCYLLNNYDDVGKLKAKGDIGVFVGYSKESAAFRIYNKRTRKIHESVNVNFDEISEMACIHFSMKPGLQIMAFVYLSTKPELKLMAFIQCQYETRA</sequence>
<keyword evidence="3" id="KW-1185">Reference proteome</keyword>
<accession>A0ABQ5FJU4</accession>
<reference evidence="2" key="2">
    <citation type="submission" date="2022-01" db="EMBL/GenBank/DDBJ databases">
        <authorList>
            <person name="Yamashiro T."/>
            <person name="Shiraishi A."/>
            <person name="Satake H."/>
            <person name="Nakayama K."/>
        </authorList>
    </citation>
    <scope>NUCLEOTIDE SEQUENCE</scope>
</reference>
<dbReference type="InterPro" id="IPR057670">
    <property type="entry name" value="SH3_retrovirus"/>
</dbReference>
<evidence type="ECO:0000313" key="2">
    <source>
        <dbReference type="EMBL" id="GJT62812.1"/>
    </source>
</evidence>
<dbReference type="InterPro" id="IPR001584">
    <property type="entry name" value="Integrase_cat-core"/>
</dbReference>
<dbReference type="Proteomes" id="UP001151760">
    <property type="component" value="Unassembled WGS sequence"/>
</dbReference>
<evidence type="ECO:0000259" key="1">
    <source>
        <dbReference type="PROSITE" id="PS50994"/>
    </source>
</evidence>
<organism evidence="2 3">
    <name type="scientific">Tanacetum coccineum</name>
    <dbReference type="NCBI Taxonomy" id="301880"/>
    <lineage>
        <taxon>Eukaryota</taxon>
        <taxon>Viridiplantae</taxon>
        <taxon>Streptophyta</taxon>
        <taxon>Embryophyta</taxon>
        <taxon>Tracheophyta</taxon>
        <taxon>Spermatophyta</taxon>
        <taxon>Magnoliopsida</taxon>
        <taxon>eudicotyledons</taxon>
        <taxon>Gunneridae</taxon>
        <taxon>Pentapetalae</taxon>
        <taxon>asterids</taxon>
        <taxon>campanulids</taxon>
        <taxon>Asterales</taxon>
        <taxon>Asteraceae</taxon>
        <taxon>Asteroideae</taxon>
        <taxon>Anthemideae</taxon>
        <taxon>Anthemidinae</taxon>
        <taxon>Tanacetum</taxon>
    </lineage>
</organism>
<dbReference type="SUPFAM" id="SSF53098">
    <property type="entry name" value="Ribonuclease H-like"/>
    <property type="match status" value="1"/>
</dbReference>
<gene>
    <name evidence="2" type="ORF">Tco_1006345</name>
</gene>
<protein>
    <submittedName>
        <fullName evidence="2">Retrovirus-related pol polyprotein from transposon TNT 1-94</fullName>
    </submittedName>
</protein>
<reference evidence="2" key="1">
    <citation type="journal article" date="2022" name="Int. J. Mol. Sci.">
        <title>Draft Genome of Tanacetum Coccineum: Genomic Comparison of Closely Related Tanacetum-Family Plants.</title>
        <authorList>
            <person name="Yamashiro T."/>
            <person name="Shiraishi A."/>
            <person name="Nakayama K."/>
            <person name="Satake H."/>
        </authorList>
    </citation>
    <scope>NUCLEOTIDE SEQUENCE</scope>
</reference>
<dbReference type="PANTHER" id="PTHR42648:SF18">
    <property type="entry name" value="RETROTRANSPOSON, UNCLASSIFIED-LIKE PROTEIN"/>
    <property type="match status" value="1"/>
</dbReference>
<dbReference type="InterPro" id="IPR036397">
    <property type="entry name" value="RNaseH_sf"/>
</dbReference>
<proteinExistence type="predicted"/>
<dbReference type="Gene3D" id="3.30.420.10">
    <property type="entry name" value="Ribonuclease H-like superfamily/Ribonuclease H"/>
    <property type="match status" value="1"/>
</dbReference>
<comment type="caution">
    <text evidence="2">The sequence shown here is derived from an EMBL/GenBank/DDBJ whole genome shotgun (WGS) entry which is preliminary data.</text>
</comment>
<dbReference type="InterPro" id="IPR012337">
    <property type="entry name" value="RNaseH-like_sf"/>
</dbReference>
<feature type="domain" description="Integrase catalytic" evidence="1">
    <location>
        <begin position="211"/>
        <end position="306"/>
    </location>
</feature>
<dbReference type="PROSITE" id="PS50994">
    <property type="entry name" value="INTEGRASE"/>
    <property type="match status" value="1"/>
</dbReference>
<name>A0ABQ5FJU4_9ASTR</name>
<dbReference type="Pfam" id="PF25597">
    <property type="entry name" value="SH3_retrovirus"/>
    <property type="match status" value="1"/>
</dbReference>
<dbReference type="EMBL" id="BQNB010017407">
    <property type="protein sequence ID" value="GJT62812.1"/>
    <property type="molecule type" value="Genomic_DNA"/>
</dbReference>
<evidence type="ECO:0000313" key="3">
    <source>
        <dbReference type="Proteomes" id="UP001151760"/>
    </source>
</evidence>
<dbReference type="PANTHER" id="PTHR42648">
    <property type="entry name" value="TRANSPOSASE, PUTATIVE-RELATED"/>
    <property type="match status" value="1"/>
</dbReference>
<dbReference type="InterPro" id="IPR039537">
    <property type="entry name" value="Retrotran_Ty1/copia-like"/>
</dbReference>